<organism evidence="2 3">
    <name type="scientific">Coprinellus micaceus</name>
    <name type="common">Glistening ink-cap mushroom</name>
    <name type="synonym">Coprinus micaceus</name>
    <dbReference type="NCBI Taxonomy" id="71717"/>
    <lineage>
        <taxon>Eukaryota</taxon>
        <taxon>Fungi</taxon>
        <taxon>Dikarya</taxon>
        <taxon>Basidiomycota</taxon>
        <taxon>Agaricomycotina</taxon>
        <taxon>Agaricomycetes</taxon>
        <taxon>Agaricomycetidae</taxon>
        <taxon>Agaricales</taxon>
        <taxon>Agaricineae</taxon>
        <taxon>Psathyrellaceae</taxon>
        <taxon>Coprinellus</taxon>
    </lineage>
</organism>
<dbReference type="STRING" id="71717.A0A4Y7SYL0"/>
<keyword evidence="3" id="KW-1185">Reference proteome</keyword>
<evidence type="ECO:0000313" key="3">
    <source>
        <dbReference type="Proteomes" id="UP000298030"/>
    </source>
</evidence>
<proteinExistence type="predicted"/>
<sequence>MSNPIYQPSPRYQGQFPVNAWTGDETSSQPFFSPLPTSRYTSGVWERPPDLSGAGSFKDSGYGSSQTRSKIEGQDPFQRVPPLLLETPESSTSATLLGDEDEQEEEEEDGFVRKPQRYAAELGRRPTIYIPPEIASPELVYPMPGENYITMRPHTPPASSTSFKSYKRRFKAFVDHLKSLKWVEKERCTADYYPGTGSHTARHLQHRPMIIWHARDYYGGNSGEFYEDSSADGESARFVHQLHPGHASDLNLLDEFEGPEYGHERSSYPQYATYSPNTQPDQVDLTREFSEARPRRRRTAQRYPGGYVRYADLPVRSR</sequence>
<feature type="compositionally biased region" description="Basic and acidic residues" evidence="1">
    <location>
        <begin position="284"/>
        <end position="293"/>
    </location>
</feature>
<dbReference type="AlphaFoldDB" id="A0A4Y7SYL0"/>
<evidence type="ECO:0000256" key="1">
    <source>
        <dbReference type="SAM" id="MobiDB-lite"/>
    </source>
</evidence>
<feature type="compositionally biased region" description="Polar residues" evidence="1">
    <location>
        <begin position="24"/>
        <end position="41"/>
    </location>
</feature>
<dbReference type="EMBL" id="QPFP01000044">
    <property type="protein sequence ID" value="TEB26953.1"/>
    <property type="molecule type" value="Genomic_DNA"/>
</dbReference>
<accession>A0A4Y7SYL0</accession>
<protein>
    <submittedName>
        <fullName evidence="2">Uncharacterized protein</fullName>
    </submittedName>
</protein>
<feature type="region of interest" description="Disordered" evidence="1">
    <location>
        <begin position="1"/>
        <end position="117"/>
    </location>
</feature>
<dbReference type="OrthoDB" id="3244156at2759"/>
<feature type="compositionally biased region" description="Polar residues" evidence="1">
    <location>
        <begin position="267"/>
        <end position="281"/>
    </location>
</feature>
<evidence type="ECO:0000313" key="2">
    <source>
        <dbReference type="EMBL" id="TEB26953.1"/>
    </source>
</evidence>
<comment type="caution">
    <text evidence="2">The sequence shown here is derived from an EMBL/GenBank/DDBJ whole genome shotgun (WGS) entry which is preliminary data.</text>
</comment>
<gene>
    <name evidence="2" type="ORF">FA13DRAFT_1736962</name>
</gene>
<dbReference type="Proteomes" id="UP000298030">
    <property type="component" value="Unassembled WGS sequence"/>
</dbReference>
<feature type="compositionally biased region" description="Acidic residues" evidence="1">
    <location>
        <begin position="98"/>
        <end position="109"/>
    </location>
</feature>
<reference evidence="2 3" key="1">
    <citation type="journal article" date="2019" name="Nat. Ecol. Evol.">
        <title>Megaphylogeny resolves global patterns of mushroom evolution.</title>
        <authorList>
            <person name="Varga T."/>
            <person name="Krizsan K."/>
            <person name="Foldi C."/>
            <person name="Dima B."/>
            <person name="Sanchez-Garcia M."/>
            <person name="Sanchez-Ramirez S."/>
            <person name="Szollosi G.J."/>
            <person name="Szarkandi J.G."/>
            <person name="Papp V."/>
            <person name="Albert L."/>
            <person name="Andreopoulos W."/>
            <person name="Angelini C."/>
            <person name="Antonin V."/>
            <person name="Barry K.W."/>
            <person name="Bougher N.L."/>
            <person name="Buchanan P."/>
            <person name="Buyck B."/>
            <person name="Bense V."/>
            <person name="Catcheside P."/>
            <person name="Chovatia M."/>
            <person name="Cooper J."/>
            <person name="Damon W."/>
            <person name="Desjardin D."/>
            <person name="Finy P."/>
            <person name="Geml J."/>
            <person name="Haridas S."/>
            <person name="Hughes K."/>
            <person name="Justo A."/>
            <person name="Karasinski D."/>
            <person name="Kautmanova I."/>
            <person name="Kiss B."/>
            <person name="Kocsube S."/>
            <person name="Kotiranta H."/>
            <person name="LaButti K.M."/>
            <person name="Lechner B.E."/>
            <person name="Liimatainen K."/>
            <person name="Lipzen A."/>
            <person name="Lukacs Z."/>
            <person name="Mihaltcheva S."/>
            <person name="Morgado L.N."/>
            <person name="Niskanen T."/>
            <person name="Noordeloos M.E."/>
            <person name="Ohm R.A."/>
            <person name="Ortiz-Santana B."/>
            <person name="Ovrebo C."/>
            <person name="Racz N."/>
            <person name="Riley R."/>
            <person name="Savchenko A."/>
            <person name="Shiryaev A."/>
            <person name="Soop K."/>
            <person name="Spirin V."/>
            <person name="Szebenyi C."/>
            <person name="Tomsovsky M."/>
            <person name="Tulloss R.E."/>
            <person name="Uehling J."/>
            <person name="Grigoriev I.V."/>
            <person name="Vagvolgyi C."/>
            <person name="Papp T."/>
            <person name="Martin F.M."/>
            <person name="Miettinen O."/>
            <person name="Hibbett D.S."/>
            <person name="Nagy L.G."/>
        </authorList>
    </citation>
    <scope>NUCLEOTIDE SEQUENCE [LARGE SCALE GENOMIC DNA]</scope>
    <source>
        <strain evidence="2 3">FP101781</strain>
    </source>
</reference>
<name>A0A4Y7SYL0_COPMI</name>
<feature type="compositionally biased region" description="Polar residues" evidence="1">
    <location>
        <begin position="1"/>
        <end position="12"/>
    </location>
</feature>
<feature type="region of interest" description="Disordered" evidence="1">
    <location>
        <begin position="259"/>
        <end position="302"/>
    </location>
</feature>